<organism evidence="15 16">
    <name type="scientific">Drosophila albomicans</name>
    <name type="common">Fruit fly</name>
    <dbReference type="NCBI Taxonomy" id="7291"/>
    <lineage>
        <taxon>Eukaryota</taxon>
        <taxon>Metazoa</taxon>
        <taxon>Ecdysozoa</taxon>
        <taxon>Arthropoda</taxon>
        <taxon>Hexapoda</taxon>
        <taxon>Insecta</taxon>
        <taxon>Pterygota</taxon>
        <taxon>Neoptera</taxon>
        <taxon>Endopterygota</taxon>
        <taxon>Diptera</taxon>
        <taxon>Brachycera</taxon>
        <taxon>Muscomorpha</taxon>
        <taxon>Ephydroidea</taxon>
        <taxon>Drosophilidae</taxon>
        <taxon>Drosophila</taxon>
    </lineage>
</organism>
<accession>A0A9C6SYK2</accession>
<dbReference type="Gene3D" id="3.30.1110.10">
    <property type="match status" value="1"/>
</dbReference>
<reference evidence="16" key="1">
    <citation type="submission" date="2025-08" db="UniProtKB">
        <authorList>
            <consortium name="RefSeq"/>
        </authorList>
    </citation>
    <scope>IDENTIFICATION</scope>
    <source>
        <strain evidence="16">15112-1751.03</strain>
        <tissue evidence="16">Whole Adult</tissue>
    </source>
</reference>
<evidence type="ECO:0000256" key="5">
    <source>
        <dbReference type="ARBA" id="ARBA00022726"/>
    </source>
</evidence>
<dbReference type="GO" id="GO:0005829">
    <property type="term" value="C:cytosol"/>
    <property type="evidence" value="ECO:0007669"/>
    <property type="project" value="TreeGrafter"/>
</dbReference>
<dbReference type="GO" id="GO:0006144">
    <property type="term" value="P:purine nucleobase metabolic process"/>
    <property type="evidence" value="ECO:0007669"/>
    <property type="project" value="TreeGrafter"/>
</dbReference>
<dbReference type="PANTHER" id="PTHR45769">
    <property type="entry name" value="ADENOSINE KINASE"/>
    <property type="match status" value="1"/>
</dbReference>
<dbReference type="GO" id="GO:0006166">
    <property type="term" value="P:purine ribonucleoside salvage"/>
    <property type="evidence" value="ECO:0007669"/>
    <property type="project" value="UniProtKB-KW"/>
</dbReference>
<evidence type="ECO:0000313" key="16">
    <source>
        <dbReference type="RefSeq" id="XP_051864140.1"/>
    </source>
</evidence>
<dbReference type="PANTHER" id="PTHR45769:SF3">
    <property type="entry name" value="ADENOSINE KINASE"/>
    <property type="match status" value="1"/>
</dbReference>
<feature type="active site" description="Proton acceptor" evidence="12">
    <location>
        <position position="298"/>
    </location>
</feature>
<comment type="catalytic activity">
    <reaction evidence="10 13">
        <text>adenosine + ATP = AMP + ADP + H(+)</text>
        <dbReference type="Rhea" id="RHEA:20824"/>
        <dbReference type="ChEBI" id="CHEBI:15378"/>
        <dbReference type="ChEBI" id="CHEBI:16335"/>
        <dbReference type="ChEBI" id="CHEBI:30616"/>
        <dbReference type="ChEBI" id="CHEBI:456215"/>
        <dbReference type="ChEBI" id="CHEBI:456216"/>
        <dbReference type="EC" id="2.7.1.20"/>
    </reaction>
</comment>
<keyword evidence="15" id="KW-1185">Reference proteome</keyword>
<evidence type="ECO:0000256" key="3">
    <source>
        <dbReference type="ARBA" id="ARBA00012119"/>
    </source>
</evidence>
<keyword evidence="7 13" id="KW-0418">Kinase</keyword>
<dbReference type="InterPro" id="IPR029056">
    <property type="entry name" value="Ribokinase-like"/>
</dbReference>
<name>A0A9C6SYK2_DROAB</name>
<evidence type="ECO:0000256" key="1">
    <source>
        <dbReference type="ARBA" id="ARBA00004801"/>
    </source>
</evidence>
<dbReference type="GO" id="GO:0005634">
    <property type="term" value="C:nucleus"/>
    <property type="evidence" value="ECO:0007669"/>
    <property type="project" value="UniProtKB-SubCell"/>
</dbReference>
<dbReference type="GO" id="GO:0004001">
    <property type="term" value="F:adenosine kinase activity"/>
    <property type="evidence" value="ECO:0007669"/>
    <property type="project" value="UniProtKB-UniRule"/>
</dbReference>
<keyword evidence="5 13" id="KW-0660">Purine salvage</keyword>
<dbReference type="InterPro" id="IPR011611">
    <property type="entry name" value="PfkB_dom"/>
</dbReference>
<dbReference type="RefSeq" id="XP_051864140.1">
    <property type="nucleotide sequence ID" value="XM_052008180.1"/>
</dbReference>
<keyword evidence="6 13" id="KW-0547">Nucleotide-binding</keyword>
<evidence type="ECO:0000256" key="2">
    <source>
        <dbReference type="ARBA" id="ARBA00010688"/>
    </source>
</evidence>
<comment type="subcellular location">
    <subcellularLocation>
        <location evidence="13">Nucleus</location>
    </subcellularLocation>
</comment>
<evidence type="ECO:0000256" key="13">
    <source>
        <dbReference type="RuleBase" id="RU368116"/>
    </source>
</evidence>
<dbReference type="AlphaFoldDB" id="A0A9C6SYK2"/>
<dbReference type="OrthoDB" id="432447at2759"/>
<dbReference type="GO" id="GO:0005524">
    <property type="term" value="F:ATP binding"/>
    <property type="evidence" value="ECO:0007669"/>
    <property type="project" value="UniProtKB-UniRule"/>
</dbReference>
<comment type="similarity">
    <text evidence="2 13">Belongs to the carbohydrate kinase PfkB family.</text>
</comment>
<keyword evidence="8 13" id="KW-0067">ATP-binding</keyword>
<evidence type="ECO:0000256" key="8">
    <source>
        <dbReference type="ARBA" id="ARBA00022840"/>
    </source>
</evidence>
<evidence type="ECO:0000256" key="7">
    <source>
        <dbReference type="ARBA" id="ARBA00022777"/>
    </source>
</evidence>
<comment type="subunit">
    <text evidence="13">Monomer.</text>
</comment>
<evidence type="ECO:0000259" key="14">
    <source>
        <dbReference type="Pfam" id="PF00294"/>
    </source>
</evidence>
<evidence type="ECO:0000313" key="15">
    <source>
        <dbReference type="Proteomes" id="UP000515160"/>
    </source>
</evidence>
<dbReference type="CDD" id="cd01168">
    <property type="entry name" value="adenosine_kinase"/>
    <property type="match status" value="1"/>
</dbReference>
<feature type="domain" description="Carbohydrate kinase PfkB" evidence="14">
    <location>
        <begin position="30"/>
        <end position="337"/>
    </location>
</feature>
<dbReference type="Gene3D" id="3.40.1190.20">
    <property type="match status" value="1"/>
</dbReference>
<dbReference type="InterPro" id="IPR001805">
    <property type="entry name" value="Adenokinase"/>
</dbReference>
<comment type="function">
    <text evidence="13">ATP dependent phosphorylation of adenosine and other related nucleoside analogs to monophosphate derivatives.</text>
</comment>
<proteinExistence type="inferred from homology"/>
<evidence type="ECO:0000256" key="6">
    <source>
        <dbReference type="ARBA" id="ARBA00022741"/>
    </source>
</evidence>
<evidence type="ECO:0000256" key="11">
    <source>
        <dbReference type="ARBA" id="ARBA00068771"/>
    </source>
</evidence>
<dbReference type="GeneID" id="117576104"/>
<evidence type="ECO:0000256" key="9">
    <source>
        <dbReference type="ARBA" id="ARBA00022842"/>
    </source>
</evidence>
<evidence type="ECO:0000256" key="10">
    <source>
        <dbReference type="ARBA" id="ARBA00051362"/>
    </source>
</evidence>
<dbReference type="SUPFAM" id="SSF53613">
    <property type="entry name" value="Ribokinase-like"/>
    <property type="match status" value="1"/>
</dbReference>
<dbReference type="GO" id="GO:0044209">
    <property type="term" value="P:AMP salvage"/>
    <property type="evidence" value="ECO:0007669"/>
    <property type="project" value="UniProtKB-UniRule"/>
</dbReference>
<dbReference type="Proteomes" id="UP000515160">
    <property type="component" value="Chromosome 2R"/>
</dbReference>
<keyword evidence="9 13" id="KW-0460">Magnesium</keyword>
<comment type="pathway">
    <text evidence="1 13">Purine metabolism; AMP biosynthesis via salvage pathway; AMP from adenosine: step 1/1.</text>
</comment>
<dbReference type="Pfam" id="PF00294">
    <property type="entry name" value="PfkB"/>
    <property type="match status" value="1"/>
</dbReference>
<comment type="cofactor">
    <cofactor evidence="13">
        <name>Mg(2+)</name>
        <dbReference type="ChEBI" id="CHEBI:18420"/>
    </cofactor>
    <text evidence="13">Binds 3 Mg(2+) ions per subunit.</text>
</comment>
<dbReference type="EC" id="2.7.1.20" evidence="3 13"/>
<keyword evidence="13" id="KW-0539">Nucleus</keyword>
<evidence type="ECO:0000256" key="12">
    <source>
        <dbReference type="PIRSR" id="PIRSR601805-1"/>
    </source>
</evidence>
<evidence type="ECO:0000256" key="4">
    <source>
        <dbReference type="ARBA" id="ARBA00022679"/>
    </source>
</evidence>
<sequence length="347" mass="38866">MDIPEGILIGFGNPLLDIFTTIEDNVLMEKYDLQVNAAIIAEERHLALFEELIYMENVTFSAGGACQNSMRIFEWIVGKPYCSYFVGSVGRDKFAEVIGKRANADGVRTMYQQIDDAPTGTCAVILSGRNRSLVANLGAAALFSEDWLLDEANLCVLERAQFIYATGFFIAVNAETVLEVARLTSENNRTFVLNLSAVFVVQIHKNKIDEIIPYTDVIILNKNEALAFAETHDWETEDVFEIGRRMQSLPKENVRSRIVMISTEGCPVLCFQDNDHILEYPVPQTDKSKIVDTNGCADAFVGGFLSQFVQRMPLDYCIRTGIFASQQVMRVVGVQINHLPKFNECCI</sequence>
<dbReference type="PRINTS" id="PR00989">
    <property type="entry name" value="ADENOKINASE"/>
</dbReference>
<keyword evidence="4 13" id="KW-0808">Transferase</keyword>
<protein>
    <recommendedName>
        <fullName evidence="11 13">Adenosine kinase</fullName>
        <shortName evidence="13">AK</shortName>
        <ecNumber evidence="3 13">2.7.1.20</ecNumber>
    </recommendedName>
    <alternativeName>
        <fullName evidence="13">Adenosine 5'-phosphotransferase</fullName>
    </alternativeName>
</protein>
<gene>
    <name evidence="16" type="primary">LOC117576104</name>
</gene>
<dbReference type="FunFam" id="3.40.1190.20:FF:000076">
    <property type="entry name" value="Adenosine kinase"/>
    <property type="match status" value="1"/>
</dbReference>